<accession>A0A0D3ENB0</accession>
<dbReference type="HOGENOM" id="CLU_892474_0_0_1"/>
<dbReference type="Gramene" id="OBART01G13970.1">
    <property type="protein sequence ID" value="OBART01G13970.1"/>
    <property type="gene ID" value="OBART01G13970"/>
</dbReference>
<dbReference type="Proteomes" id="UP000026960">
    <property type="component" value="Chromosome 1"/>
</dbReference>
<evidence type="ECO:0000313" key="3">
    <source>
        <dbReference type="Proteomes" id="UP000026960"/>
    </source>
</evidence>
<organism evidence="2">
    <name type="scientific">Oryza barthii</name>
    <dbReference type="NCBI Taxonomy" id="65489"/>
    <lineage>
        <taxon>Eukaryota</taxon>
        <taxon>Viridiplantae</taxon>
        <taxon>Streptophyta</taxon>
        <taxon>Embryophyta</taxon>
        <taxon>Tracheophyta</taxon>
        <taxon>Spermatophyta</taxon>
        <taxon>Magnoliopsida</taxon>
        <taxon>Liliopsida</taxon>
        <taxon>Poales</taxon>
        <taxon>Poaceae</taxon>
        <taxon>BOP clade</taxon>
        <taxon>Oryzoideae</taxon>
        <taxon>Oryzeae</taxon>
        <taxon>Oryzinae</taxon>
        <taxon>Oryza</taxon>
    </lineage>
</organism>
<dbReference type="eggNOG" id="ENOG502R5ZM">
    <property type="taxonomic scope" value="Eukaryota"/>
</dbReference>
<reference evidence="2" key="1">
    <citation type="journal article" date="2009" name="Rice">
        <title>De Novo Next Generation Sequencing of Plant Genomes.</title>
        <authorList>
            <person name="Rounsley S."/>
            <person name="Marri P.R."/>
            <person name="Yu Y."/>
            <person name="He R."/>
            <person name="Sisneros N."/>
            <person name="Goicoechea J.L."/>
            <person name="Lee S.J."/>
            <person name="Angelova A."/>
            <person name="Kudrna D."/>
            <person name="Luo M."/>
            <person name="Affourtit J."/>
            <person name="Desany B."/>
            <person name="Knight J."/>
            <person name="Niazi F."/>
            <person name="Egholm M."/>
            <person name="Wing R.A."/>
        </authorList>
    </citation>
    <scope>NUCLEOTIDE SEQUENCE [LARGE SCALE GENOMIC DNA]</scope>
    <source>
        <strain evidence="2">cv. IRGC 105608</strain>
    </source>
</reference>
<keyword evidence="3" id="KW-1185">Reference proteome</keyword>
<dbReference type="EnsemblPlants" id="OBART01G13970.1">
    <property type="protein sequence ID" value="OBART01G13970.1"/>
    <property type="gene ID" value="OBART01G13970"/>
</dbReference>
<evidence type="ECO:0000256" key="1">
    <source>
        <dbReference type="SAM" id="MobiDB-lite"/>
    </source>
</evidence>
<dbReference type="AlphaFoldDB" id="A0A0D3ENB0"/>
<name>A0A0D3ENB0_9ORYZ</name>
<evidence type="ECO:0000313" key="2">
    <source>
        <dbReference type="EnsemblPlants" id="OBART01G13970.1"/>
    </source>
</evidence>
<dbReference type="PaxDb" id="65489-OBART01G13970.1"/>
<sequence>MEDDIWTMNLFYDGAFNGLMHVQKNMDRNIICYFNLVGLIVDIGYLDCDFIYFLHFIIFTNIHMDVENARMTYIMKRREYHNKKDGRGVASMVAIESDWQVDEMCKQFESEKRQGISQSNTLHGPKTELVTDLGDAIAEVDDLCVLVNDVVSDSSNPSLVDEDFLQLYNNDLEGKLKEIKRQKEDPDERCEGDTDVEDIFPLTINLLDTRSTPIARRKGKETAIQHDNPPSPLANKTIHTESSHVQEPRFVANFQDDFGIRVPNSAIVGRGGGRASKMPSRRGRGRGRSTSELGRVMNWLGGGGCSSTVGHE</sequence>
<proteinExistence type="predicted"/>
<feature type="region of interest" description="Disordered" evidence="1">
    <location>
        <begin position="269"/>
        <end position="290"/>
    </location>
</feature>
<reference evidence="2" key="2">
    <citation type="submission" date="2015-03" db="UniProtKB">
        <authorList>
            <consortium name="EnsemblPlants"/>
        </authorList>
    </citation>
    <scope>IDENTIFICATION</scope>
</reference>
<protein>
    <submittedName>
        <fullName evidence="2">Uncharacterized protein</fullName>
    </submittedName>
</protein>